<feature type="compositionally biased region" description="Basic and acidic residues" evidence="1">
    <location>
        <begin position="118"/>
        <end position="133"/>
    </location>
</feature>
<sequence>LTWKARATASQVEFWQNSQVGKIRITCLEQQTQKLRLNHWIPTSQYCQLKQKSEHILTWRAIDETITAEEKEGPMVTMFSIKFDNTNDVVLFQKTFIDAQKFNECHSEQSSFQGLEQSSKDKEPEKREVDNEHAPANTTIDESFSQNQSADLSFNFNNNSKDNGDENTEEMRQRTMKYEQAQKASSLLGNAGGDQMNSGAAFQFDVDTTSVEIVSPLQFKVIFERKKKKNMQSGVDLEFAQDIPKADVSFGMLSDTQATNVDAQKEQPNEHAQLSTDVSVYEFIEEDQPGDSKPSASTREKDNGVYALKKRAYS</sequence>
<evidence type="ECO:0000256" key="1">
    <source>
        <dbReference type="SAM" id="MobiDB-lite"/>
    </source>
</evidence>
<name>X6M7D7_RETFI</name>
<feature type="non-terminal residue" evidence="3">
    <location>
        <position position="1"/>
    </location>
</feature>
<dbReference type="Proteomes" id="UP000023152">
    <property type="component" value="Unassembled WGS sequence"/>
</dbReference>
<evidence type="ECO:0000313" key="4">
    <source>
        <dbReference type="Proteomes" id="UP000023152"/>
    </source>
</evidence>
<comment type="caution">
    <text evidence="3">The sequence shown here is derived from an EMBL/GenBank/DDBJ whole genome shotgun (WGS) entry which is preliminary data.</text>
</comment>
<proteinExistence type="predicted"/>
<dbReference type="AlphaFoldDB" id="X6M7D7"/>
<feature type="region of interest" description="Disordered" evidence="1">
    <location>
        <begin position="285"/>
        <end position="304"/>
    </location>
</feature>
<dbReference type="InterPro" id="IPR000156">
    <property type="entry name" value="Ran_bind_dom"/>
</dbReference>
<feature type="compositionally biased region" description="Polar residues" evidence="1">
    <location>
        <begin position="108"/>
        <end position="117"/>
    </location>
</feature>
<dbReference type="EMBL" id="ASPP01023997">
    <property type="protein sequence ID" value="ETO09571.1"/>
    <property type="molecule type" value="Genomic_DNA"/>
</dbReference>
<dbReference type="Pfam" id="PF00638">
    <property type="entry name" value="Ran_BP1"/>
    <property type="match status" value="1"/>
</dbReference>
<feature type="domain" description="RanBD1" evidence="2">
    <location>
        <begin position="3"/>
        <end position="101"/>
    </location>
</feature>
<gene>
    <name evidence="3" type="ORF">RFI_27804</name>
</gene>
<accession>X6M7D7</accession>
<dbReference type="InterPro" id="IPR011993">
    <property type="entry name" value="PH-like_dom_sf"/>
</dbReference>
<protein>
    <recommendedName>
        <fullName evidence="2">RanBD1 domain-containing protein</fullName>
    </recommendedName>
</protein>
<evidence type="ECO:0000313" key="3">
    <source>
        <dbReference type="EMBL" id="ETO09571.1"/>
    </source>
</evidence>
<keyword evidence="4" id="KW-1185">Reference proteome</keyword>
<feature type="compositionally biased region" description="Polar residues" evidence="1">
    <location>
        <begin position="136"/>
        <end position="161"/>
    </location>
</feature>
<reference evidence="3 4" key="1">
    <citation type="journal article" date="2013" name="Curr. Biol.">
        <title>The Genome of the Foraminiferan Reticulomyxa filosa.</title>
        <authorList>
            <person name="Glockner G."/>
            <person name="Hulsmann N."/>
            <person name="Schleicher M."/>
            <person name="Noegel A.A."/>
            <person name="Eichinger L."/>
            <person name="Gallinger C."/>
            <person name="Pawlowski J."/>
            <person name="Sierra R."/>
            <person name="Euteneuer U."/>
            <person name="Pillet L."/>
            <person name="Moustafa A."/>
            <person name="Platzer M."/>
            <person name="Groth M."/>
            <person name="Szafranski K."/>
            <person name="Schliwa M."/>
        </authorList>
    </citation>
    <scope>NUCLEOTIDE SEQUENCE [LARGE SCALE GENOMIC DNA]</scope>
</reference>
<feature type="region of interest" description="Disordered" evidence="1">
    <location>
        <begin position="108"/>
        <end position="173"/>
    </location>
</feature>
<dbReference type="SUPFAM" id="SSF50729">
    <property type="entry name" value="PH domain-like"/>
    <property type="match status" value="1"/>
</dbReference>
<evidence type="ECO:0000259" key="2">
    <source>
        <dbReference type="Pfam" id="PF00638"/>
    </source>
</evidence>
<organism evidence="3 4">
    <name type="scientific">Reticulomyxa filosa</name>
    <dbReference type="NCBI Taxonomy" id="46433"/>
    <lineage>
        <taxon>Eukaryota</taxon>
        <taxon>Sar</taxon>
        <taxon>Rhizaria</taxon>
        <taxon>Retaria</taxon>
        <taxon>Foraminifera</taxon>
        <taxon>Monothalamids</taxon>
        <taxon>Reticulomyxidae</taxon>
        <taxon>Reticulomyxa</taxon>
    </lineage>
</organism>
<dbReference type="Gene3D" id="2.30.29.30">
    <property type="entry name" value="Pleckstrin-homology domain (PH domain)/Phosphotyrosine-binding domain (PTB)"/>
    <property type="match status" value="1"/>
</dbReference>